<dbReference type="GO" id="GO:0050567">
    <property type="term" value="F:glutaminyl-tRNA synthase (glutamine-hydrolyzing) activity"/>
    <property type="evidence" value="ECO:0007669"/>
    <property type="project" value="UniProtKB-UniRule"/>
</dbReference>
<dbReference type="Gene3D" id="1.10.20.60">
    <property type="entry name" value="Glu-tRNAGln amidotransferase C subunit, N-terminal domain"/>
    <property type="match status" value="1"/>
</dbReference>
<reference evidence="3" key="1">
    <citation type="submission" date="2017-09" db="EMBL/GenBank/DDBJ databases">
        <title>Depth-based differentiation of microbial function through sediment-hosted aquifers and enrichment of novel symbionts in the deep terrestrial subsurface.</title>
        <authorList>
            <person name="Probst A.J."/>
            <person name="Ladd B."/>
            <person name="Jarett J.K."/>
            <person name="Geller-Mcgrath D.E."/>
            <person name="Sieber C.M.K."/>
            <person name="Emerson J.B."/>
            <person name="Anantharaman K."/>
            <person name="Thomas B.C."/>
            <person name="Malmstrom R."/>
            <person name="Stieglmeier M."/>
            <person name="Klingl A."/>
            <person name="Woyke T."/>
            <person name="Ryan C.M."/>
            <person name="Banfield J.F."/>
        </authorList>
    </citation>
    <scope>NUCLEOTIDE SEQUENCE [LARGE SCALE GENOMIC DNA]</scope>
</reference>
<dbReference type="GO" id="GO:0006450">
    <property type="term" value="P:regulation of translational fidelity"/>
    <property type="evidence" value="ECO:0007669"/>
    <property type="project" value="InterPro"/>
</dbReference>
<evidence type="ECO:0000313" key="3">
    <source>
        <dbReference type="Proteomes" id="UP000230935"/>
    </source>
</evidence>
<sequence length="97" mass="10898">MKLDETQVRHLAKLAQLELTDTEIQQYAEDLSAILDYFDMLQSVDTAKVAPTAHVSGLANITRPDEVHATNKETRVQILDNAPNVKNDYIKTKGVFE</sequence>
<dbReference type="GO" id="GO:0005524">
    <property type="term" value="F:ATP binding"/>
    <property type="evidence" value="ECO:0007669"/>
    <property type="project" value="UniProtKB-KW"/>
</dbReference>
<dbReference type="HAMAP" id="MF_00122">
    <property type="entry name" value="GatC"/>
    <property type="match status" value="1"/>
</dbReference>
<keyword evidence="1" id="KW-0067">ATP-binding</keyword>
<dbReference type="GO" id="GO:0016740">
    <property type="term" value="F:transferase activity"/>
    <property type="evidence" value="ECO:0007669"/>
    <property type="project" value="UniProtKB-KW"/>
</dbReference>
<keyword evidence="1" id="KW-0547">Nucleotide-binding</keyword>
<keyword evidence="1" id="KW-0436">Ligase</keyword>
<proteinExistence type="inferred from homology"/>
<dbReference type="Pfam" id="PF02686">
    <property type="entry name" value="GatC"/>
    <property type="match status" value="1"/>
</dbReference>
<dbReference type="EC" id="6.3.5.-" evidence="1"/>
<dbReference type="SUPFAM" id="SSF141000">
    <property type="entry name" value="Glu-tRNAGln amidotransferase C subunit"/>
    <property type="match status" value="1"/>
</dbReference>
<comment type="catalytic activity">
    <reaction evidence="1">
        <text>L-glutamyl-tRNA(Gln) + L-glutamine + ATP + H2O = L-glutaminyl-tRNA(Gln) + L-glutamate + ADP + phosphate + H(+)</text>
        <dbReference type="Rhea" id="RHEA:17521"/>
        <dbReference type="Rhea" id="RHEA-COMP:9681"/>
        <dbReference type="Rhea" id="RHEA-COMP:9684"/>
        <dbReference type="ChEBI" id="CHEBI:15377"/>
        <dbReference type="ChEBI" id="CHEBI:15378"/>
        <dbReference type="ChEBI" id="CHEBI:29985"/>
        <dbReference type="ChEBI" id="CHEBI:30616"/>
        <dbReference type="ChEBI" id="CHEBI:43474"/>
        <dbReference type="ChEBI" id="CHEBI:58359"/>
        <dbReference type="ChEBI" id="CHEBI:78520"/>
        <dbReference type="ChEBI" id="CHEBI:78521"/>
        <dbReference type="ChEBI" id="CHEBI:456216"/>
    </reaction>
</comment>
<name>A0A2H0VZV1_9BACT</name>
<protein>
    <recommendedName>
        <fullName evidence="1">Aspartyl/glutamyl-tRNA(Asn/Gln) amidotransferase subunit C</fullName>
        <shortName evidence="1">Asp/Glu-ADT subunit C</shortName>
        <ecNumber evidence="1">6.3.5.-</ecNumber>
    </recommendedName>
</protein>
<dbReference type="InterPro" id="IPR003837">
    <property type="entry name" value="GatC"/>
</dbReference>
<accession>A0A2H0VZV1</accession>
<organism evidence="2 3">
    <name type="scientific">Candidatus Buchananbacteria bacterium CG10_big_fil_rev_8_21_14_0_10_42_9</name>
    <dbReference type="NCBI Taxonomy" id="1974526"/>
    <lineage>
        <taxon>Bacteria</taxon>
        <taxon>Candidatus Buchananiibacteriota</taxon>
    </lineage>
</organism>
<dbReference type="NCBIfam" id="TIGR00135">
    <property type="entry name" value="gatC"/>
    <property type="match status" value="1"/>
</dbReference>
<evidence type="ECO:0000313" key="2">
    <source>
        <dbReference type="EMBL" id="PIS04645.1"/>
    </source>
</evidence>
<dbReference type="GO" id="GO:0006412">
    <property type="term" value="P:translation"/>
    <property type="evidence" value="ECO:0007669"/>
    <property type="project" value="UniProtKB-UniRule"/>
</dbReference>
<dbReference type="InterPro" id="IPR036113">
    <property type="entry name" value="Asp/Glu-ADT_sf_sub_c"/>
</dbReference>
<dbReference type="AlphaFoldDB" id="A0A2H0VZV1"/>
<keyword evidence="1" id="KW-0648">Protein biosynthesis</keyword>
<dbReference type="GO" id="GO:0050566">
    <property type="term" value="F:asparaginyl-tRNA synthase (glutamine-hydrolyzing) activity"/>
    <property type="evidence" value="ECO:0007669"/>
    <property type="project" value="RHEA"/>
</dbReference>
<dbReference type="EMBL" id="PEZZ01000044">
    <property type="protein sequence ID" value="PIS04645.1"/>
    <property type="molecule type" value="Genomic_DNA"/>
</dbReference>
<comment type="function">
    <text evidence="1">Allows the formation of correctly charged Asn-tRNA(Asn) or Gln-tRNA(Gln) through the transamidation of misacylated Asp-tRNA(Asn) or Glu-tRNA(Gln) in organisms which lack either or both of asparaginyl-tRNA or glutaminyl-tRNA synthetases. The reaction takes place in the presence of glutamine and ATP through an activated phospho-Asp-tRNA(Asn) or phospho-Glu-tRNA(Gln).</text>
</comment>
<dbReference type="Proteomes" id="UP000230935">
    <property type="component" value="Unassembled WGS sequence"/>
</dbReference>
<evidence type="ECO:0000256" key="1">
    <source>
        <dbReference type="HAMAP-Rule" id="MF_00122"/>
    </source>
</evidence>
<keyword evidence="2" id="KW-0808">Transferase</keyword>
<comment type="subunit">
    <text evidence="1">Heterotrimer of A, B and C subunits.</text>
</comment>
<dbReference type="PANTHER" id="PTHR15004">
    <property type="entry name" value="GLUTAMYL-TRNA(GLN) AMIDOTRANSFERASE SUBUNIT C, MITOCHONDRIAL"/>
    <property type="match status" value="1"/>
</dbReference>
<gene>
    <name evidence="1" type="primary">gatC</name>
    <name evidence="2" type="ORF">COT81_05360</name>
</gene>
<dbReference type="GO" id="GO:0070681">
    <property type="term" value="P:glutaminyl-tRNAGln biosynthesis via transamidation"/>
    <property type="evidence" value="ECO:0007669"/>
    <property type="project" value="TreeGrafter"/>
</dbReference>
<dbReference type="PANTHER" id="PTHR15004:SF0">
    <property type="entry name" value="GLUTAMYL-TRNA(GLN) AMIDOTRANSFERASE SUBUNIT C, MITOCHONDRIAL"/>
    <property type="match status" value="1"/>
</dbReference>
<comment type="caution">
    <text evidence="2">The sequence shown here is derived from an EMBL/GenBank/DDBJ whole genome shotgun (WGS) entry which is preliminary data.</text>
</comment>
<comment type="similarity">
    <text evidence="1">Belongs to the GatC family.</text>
</comment>
<comment type="catalytic activity">
    <reaction evidence="1">
        <text>L-aspartyl-tRNA(Asn) + L-glutamine + ATP + H2O = L-asparaginyl-tRNA(Asn) + L-glutamate + ADP + phosphate + 2 H(+)</text>
        <dbReference type="Rhea" id="RHEA:14513"/>
        <dbReference type="Rhea" id="RHEA-COMP:9674"/>
        <dbReference type="Rhea" id="RHEA-COMP:9677"/>
        <dbReference type="ChEBI" id="CHEBI:15377"/>
        <dbReference type="ChEBI" id="CHEBI:15378"/>
        <dbReference type="ChEBI" id="CHEBI:29985"/>
        <dbReference type="ChEBI" id="CHEBI:30616"/>
        <dbReference type="ChEBI" id="CHEBI:43474"/>
        <dbReference type="ChEBI" id="CHEBI:58359"/>
        <dbReference type="ChEBI" id="CHEBI:78515"/>
        <dbReference type="ChEBI" id="CHEBI:78516"/>
        <dbReference type="ChEBI" id="CHEBI:456216"/>
    </reaction>
</comment>